<organism evidence="2 3">
    <name type="scientific">Massilia aurea</name>
    <dbReference type="NCBI Taxonomy" id="373040"/>
    <lineage>
        <taxon>Bacteria</taxon>
        <taxon>Pseudomonadati</taxon>
        <taxon>Pseudomonadota</taxon>
        <taxon>Betaproteobacteria</taxon>
        <taxon>Burkholderiales</taxon>
        <taxon>Oxalobacteraceae</taxon>
        <taxon>Telluria group</taxon>
        <taxon>Massilia</taxon>
    </lineage>
</organism>
<dbReference type="Pfam" id="PF00698">
    <property type="entry name" value="Acyl_transf_1"/>
    <property type="match status" value="1"/>
</dbReference>
<dbReference type="SUPFAM" id="SSF52151">
    <property type="entry name" value="FabD/lysophospholipase-like"/>
    <property type="match status" value="1"/>
</dbReference>
<dbReference type="GO" id="GO:0006633">
    <property type="term" value="P:fatty acid biosynthetic process"/>
    <property type="evidence" value="ECO:0007669"/>
    <property type="project" value="TreeGrafter"/>
</dbReference>
<dbReference type="InterPro" id="IPR050858">
    <property type="entry name" value="Mal-CoA-ACP_Trans/PKS_FabD"/>
</dbReference>
<gene>
    <name evidence="2" type="ORF">HD842_000636</name>
</gene>
<dbReference type="SMART" id="SM00827">
    <property type="entry name" value="PKS_AT"/>
    <property type="match status" value="1"/>
</dbReference>
<feature type="domain" description="Malonyl-CoA:ACP transacylase (MAT)" evidence="1">
    <location>
        <begin position="18"/>
        <end position="303"/>
    </location>
</feature>
<reference evidence="2 3" key="1">
    <citation type="submission" date="2020-08" db="EMBL/GenBank/DDBJ databases">
        <title>The Agave Microbiome: Exploring the role of microbial communities in plant adaptations to desert environments.</title>
        <authorList>
            <person name="Partida-Martinez L.P."/>
        </authorList>
    </citation>
    <scope>NUCLEOTIDE SEQUENCE [LARGE SCALE GENOMIC DNA]</scope>
    <source>
        <strain evidence="2 3">AT3.2</strain>
    </source>
</reference>
<keyword evidence="2" id="KW-0012">Acyltransferase</keyword>
<dbReference type="AlphaFoldDB" id="A0A7W9WXI5"/>
<protein>
    <submittedName>
        <fullName evidence="2">[acyl-carrier-protein] S-malonyltransferase</fullName>
        <ecNumber evidence="2">2.3.1.39</ecNumber>
    </submittedName>
</protein>
<sequence>MPRARGDDALMAGRLAILCPGQGAQHPAMFDMARGDPAASRLLEEWCADPALGATLQAGLGEERFTNRIAQPAIVAATLAMWRALQDSIAMPALVAGYSIGELSAYSVAGALAPEDVIRLAIERARLMDACVVEGAAQGMVALSGMPAGTVDDLLVGAGFYPAIVTGDDALVAGGPAAQRDALASAAIAAGGHATVLPVAVASHTPLLASAVAPFAALLTDAQWRAPAFPVLSGITAEPVFDTAKALAELPRQIAEPIRWRDCMDALGEAGVTVALELGPGAALSRMLQSRNPNIACRSVTEFRSLDGIRAWLDRQLD</sequence>
<dbReference type="Proteomes" id="UP000540787">
    <property type="component" value="Unassembled WGS sequence"/>
</dbReference>
<dbReference type="EMBL" id="JACHBX010000001">
    <property type="protein sequence ID" value="MBB6132525.1"/>
    <property type="molecule type" value="Genomic_DNA"/>
</dbReference>
<evidence type="ECO:0000313" key="2">
    <source>
        <dbReference type="EMBL" id="MBB6132525.1"/>
    </source>
</evidence>
<evidence type="ECO:0000259" key="1">
    <source>
        <dbReference type="SMART" id="SM00827"/>
    </source>
</evidence>
<dbReference type="PANTHER" id="PTHR42681">
    <property type="entry name" value="MALONYL-COA-ACYL CARRIER PROTEIN TRANSACYLASE, MITOCHONDRIAL"/>
    <property type="match status" value="1"/>
</dbReference>
<dbReference type="PANTHER" id="PTHR42681:SF6">
    <property type="entry name" value="BLL0263 PROTEIN"/>
    <property type="match status" value="1"/>
</dbReference>
<keyword evidence="3" id="KW-1185">Reference proteome</keyword>
<keyword evidence="2" id="KW-0808">Transferase</keyword>
<dbReference type="InterPro" id="IPR016035">
    <property type="entry name" value="Acyl_Trfase/lysoPLipase"/>
</dbReference>
<dbReference type="InterPro" id="IPR014043">
    <property type="entry name" value="Acyl_transferase_dom"/>
</dbReference>
<dbReference type="InterPro" id="IPR001227">
    <property type="entry name" value="Ac_transferase_dom_sf"/>
</dbReference>
<comment type="caution">
    <text evidence="2">The sequence shown here is derived from an EMBL/GenBank/DDBJ whole genome shotgun (WGS) entry which is preliminary data.</text>
</comment>
<dbReference type="Gene3D" id="3.40.366.10">
    <property type="entry name" value="Malonyl-Coenzyme A Acyl Carrier Protein, domain 2"/>
    <property type="match status" value="1"/>
</dbReference>
<dbReference type="GO" id="GO:0004314">
    <property type="term" value="F:[acyl-carrier-protein] S-malonyltransferase activity"/>
    <property type="evidence" value="ECO:0007669"/>
    <property type="project" value="UniProtKB-EC"/>
</dbReference>
<evidence type="ECO:0000313" key="3">
    <source>
        <dbReference type="Proteomes" id="UP000540787"/>
    </source>
</evidence>
<dbReference type="EC" id="2.3.1.39" evidence="2"/>
<name>A0A7W9WXI5_9BURK</name>
<accession>A0A7W9WXI5</accession>
<dbReference type="Gene3D" id="3.30.70.250">
    <property type="entry name" value="Malonyl-CoA ACP transacylase, ACP-binding"/>
    <property type="match status" value="1"/>
</dbReference>
<dbReference type="RefSeq" id="WP_370660779.1">
    <property type="nucleotide sequence ID" value="NZ_JACHBX010000001.1"/>
</dbReference>
<proteinExistence type="predicted"/>
<dbReference type="GO" id="GO:0005829">
    <property type="term" value="C:cytosol"/>
    <property type="evidence" value="ECO:0007669"/>
    <property type="project" value="TreeGrafter"/>
</dbReference>